<proteinExistence type="predicted"/>
<dbReference type="EMBL" id="HACG01052323">
    <property type="protein sequence ID" value="CEK99194.1"/>
    <property type="molecule type" value="Transcribed_RNA"/>
</dbReference>
<evidence type="ECO:0000256" key="1">
    <source>
        <dbReference type="SAM" id="MobiDB-lite"/>
    </source>
</evidence>
<feature type="compositionally biased region" description="Polar residues" evidence="1">
    <location>
        <begin position="62"/>
        <end position="99"/>
    </location>
</feature>
<organism evidence="2">
    <name type="scientific">Arion vulgaris</name>
    <dbReference type="NCBI Taxonomy" id="1028688"/>
    <lineage>
        <taxon>Eukaryota</taxon>
        <taxon>Metazoa</taxon>
        <taxon>Spiralia</taxon>
        <taxon>Lophotrochozoa</taxon>
        <taxon>Mollusca</taxon>
        <taxon>Gastropoda</taxon>
        <taxon>Heterobranchia</taxon>
        <taxon>Euthyneura</taxon>
        <taxon>Panpulmonata</taxon>
        <taxon>Eupulmonata</taxon>
        <taxon>Stylommatophora</taxon>
        <taxon>Helicina</taxon>
        <taxon>Arionoidea</taxon>
        <taxon>Arionidae</taxon>
        <taxon>Arion</taxon>
    </lineage>
</organism>
<feature type="non-terminal residue" evidence="2">
    <location>
        <position position="105"/>
    </location>
</feature>
<sequence>INTSSVNITKTFVHNKDNSAVYKQASTQKGNTDQKVQTLFESSGDTLLNSSLPASQIYISSMDSTHPTNRTSNTVNAKPVSFTQSARGSGHNSTDSETFFSVKDS</sequence>
<evidence type="ECO:0000313" key="2">
    <source>
        <dbReference type="EMBL" id="CEK99194.1"/>
    </source>
</evidence>
<accession>A0A0B7C148</accession>
<gene>
    <name evidence="2" type="primary">ORF220665</name>
</gene>
<protein>
    <submittedName>
        <fullName evidence="2">Uncharacterized protein</fullName>
    </submittedName>
</protein>
<name>A0A0B7C148_9EUPU</name>
<dbReference type="AlphaFoldDB" id="A0A0B7C148"/>
<feature type="non-terminal residue" evidence="2">
    <location>
        <position position="1"/>
    </location>
</feature>
<reference evidence="2" key="1">
    <citation type="submission" date="2014-12" db="EMBL/GenBank/DDBJ databases">
        <title>Insight into the proteome of Arion vulgaris.</title>
        <authorList>
            <person name="Aradska J."/>
            <person name="Bulat T."/>
            <person name="Smidak R."/>
            <person name="Sarate P."/>
            <person name="Gangsoo J."/>
            <person name="Sialana F."/>
            <person name="Bilban M."/>
            <person name="Lubec G."/>
        </authorList>
    </citation>
    <scope>NUCLEOTIDE SEQUENCE</scope>
    <source>
        <tissue evidence="2">Skin</tissue>
    </source>
</reference>
<feature type="region of interest" description="Disordered" evidence="1">
    <location>
        <begin position="62"/>
        <end position="105"/>
    </location>
</feature>